<evidence type="ECO:0000313" key="3">
    <source>
        <dbReference type="Proteomes" id="UP000655410"/>
    </source>
</evidence>
<comment type="caution">
    <text evidence="2">The sequence shown here is derived from an EMBL/GenBank/DDBJ whole genome shotgun (WGS) entry which is preliminary data.</text>
</comment>
<keyword evidence="3" id="KW-1185">Reference proteome</keyword>
<evidence type="ECO:0000256" key="1">
    <source>
        <dbReference type="SAM" id="MobiDB-lite"/>
    </source>
</evidence>
<dbReference type="Proteomes" id="UP000655410">
    <property type="component" value="Unassembled WGS sequence"/>
</dbReference>
<feature type="compositionally biased region" description="Basic and acidic residues" evidence="1">
    <location>
        <begin position="11"/>
        <end position="20"/>
    </location>
</feature>
<gene>
    <name evidence="2" type="ORF">GCM10011584_00630</name>
</gene>
<dbReference type="RefSeq" id="WP_188781801.1">
    <property type="nucleotide sequence ID" value="NZ_BMNI01000001.1"/>
</dbReference>
<name>A0ABQ2N4A5_9ACTN</name>
<protein>
    <submittedName>
        <fullName evidence="2">Uncharacterized protein</fullName>
    </submittedName>
</protein>
<dbReference type="EMBL" id="BMNI01000001">
    <property type="protein sequence ID" value="GGO84032.1"/>
    <property type="molecule type" value="Genomic_DNA"/>
</dbReference>
<sequence>MTALTPGGSDHLPDVHHDAELEWAEESQPGVQADHGPGLAPMMDLE</sequence>
<proteinExistence type="predicted"/>
<accession>A0ABQ2N4A5</accession>
<organism evidence="2 3">
    <name type="scientific">Nocardioides phosphati</name>
    <dbReference type="NCBI Taxonomy" id="1867775"/>
    <lineage>
        <taxon>Bacteria</taxon>
        <taxon>Bacillati</taxon>
        <taxon>Actinomycetota</taxon>
        <taxon>Actinomycetes</taxon>
        <taxon>Propionibacteriales</taxon>
        <taxon>Nocardioidaceae</taxon>
        <taxon>Nocardioides</taxon>
    </lineage>
</organism>
<feature type="region of interest" description="Disordered" evidence="1">
    <location>
        <begin position="1"/>
        <end position="46"/>
    </location>
</feature>
<reference evidence="3" key="1">
    <citation type="journal article" date="2019" name="Int. J. Syst. Evol. Microbiol.">
        <title>The Global Catalogue of Microorganisms (GCM) 10K type strain sequencing project: providing services to taxonomists for standard genome sequencing and annotation.</title>
        <authorList>
            <consortium name="The Broad Institute Genomics Platform"/>
            <consortium name="The Broad Institute Genome Sequencing Center for Infectious Disease"/>
            <person name="Wu L."/>
            <person name="Ma J."/>
        </authorList>
    </citation>
    <scope>NUCLEOTIDE SEQUENCE [LARGE SCALE GENOMIC DNA]</scope>
    <source>
        <strain evidence="3">CGMCC 4.7371</strain>
    </source>
</reference>
<evidence type="ECO:0000313" key="2">
    <source>
        <dbReference type="EMBL" id="GGO84032.1"/>
    </source>
</evidence>